<gene>
    <name evidence="8" type="ORF">EHW97_10285</name>
</gene>
<dbReference type="PANTHER" id="PTHR35007">
    <property type="entry name" value="INTEGRAL MEMBRANE PROTEIN-RELATED"/>
    <property type="match status" value="1"/>
</dbReference>
<keyword evidence="4" id="KW-1133">Transmembrane helix</keyword>
<dbReference type="Gene3D" id="1.20.81.30">
    <property type="entry name" value="Type II secretion system (T2SS), domain F"/>
    <property type="match status" value="1"/>
</dbReference>
<comment type="subcellular location">
    <subcellularLocation>
        <location evidence="1">Cell membrane</location>
        <topology evidence="1">Multi-pass membrane protein</topology>
    </subcellularLocation>
</comment>
<feature type="domain" description="DUF5936" evidence="7">
    <location>
        <begin position="7"/>
        <end position="126"/>
    </location>
</feature>
<comment type="caution">
    <text evidence="8">The sequence shown here is derived from an EMBL/GenBank/DDBJ whole genome shotgun (WGS) entry which is preliminary data.</text>
</comment>
<dbReference type="GO" id="GO:0005886">
    <property type="term" value="C:plasma membrane"/>
    <property type="evidence" value="ECO:0007669"/>
    <property type="project" value="UniProtKB-SubCell"/>
</dbReference>
<evidence type="ECO:0000256" key="5">
    <source>
        <dbReference type="ARBA" id="ARBA00023136"/>
    </source>
</evidence>
<keyword evidence="2" id="KW-1003">Cell membrane</keyword>
<dbReference type="PANTHER" id="PTHR35007:SF2">
    <property type="entry name" value="PILUS ASSEMBLE PROTEIN"/>
    <property type="match status" value="1"/>
</dbReference>
<dbReference type="EMBL" id="RQJX01000013">
    <property type="protein sequence ID" value="RQN03274.1"/>
    <property type="molecule type" value="Genomic_DNA"/>
</dbReference>
<dbReference type="AlphaFoldDB" id="A0A3N6XZX6"/>
<evidence type="ECO:0000256" key="4">
    <source>
        <dbReference type="ARBA" id="ARBA00022989"/>
    </source>
</evidence>
<evidence type="ECO:0000259" key="7">
    <source>
        <dbReference type="Pfam" id="PF19359"/>
    </source>
</evidence>
<sequence>MLPLLFGLASVAVAIMFVAGYRAARADTLAGLDVADIALLRDKAQKKQRLGPLDRIARRYAPVLESLLGAKRIEALRLRIEMAGRPNGMTVTTFLELVVKYAILLGTASLALLSLGQPLSAVAVLAGIYLFPMSRLSGHLKNRRDQIDTDLPDMLDILAVTVGAGIGFRSALERVASRFEGPLHDEIMQTLRELDVGVPRRRAFTNLRDRCQSEAMNSFVSAFLQAEELGAPLAESLSHIARDSRRDASQRARRRAAQMVPRVTLVVSIVMVPPTVAVIAVGLYLGSGIDLGSVFSGG</sequence>
<reference evidence="8 9" key="1">
    <citation type="submission" date="2018-11" db="EMBL/GenBank/DDBJ databases">
        <authorList>
            <person name="Li F."/>
        </authorList>
    </citation>
    <scope>NUCLEOTIDE SEQUENCE [LARGE SCALE GENOMIC DNA]</scope>
    <source>
        <strain evidence="8 9">YS17T</strain>
    </source>
</reference>
<accession>A0A3N6XZX6</accession>
<protein>
    <submittedName>
        <fullName evidence="8">Type II secretion system F family protein</fullName>
    </submittedName>
</protein>
<dbReference type="Pfam" id="PF00482">
    <property type="entry name" value="T2SSF"/>
    <property type="match status" value="1"/>
</dbReference>
<evidence type="ECO:0000313" key="9">
    <source>
        <dbReference type="Proteomes" id="UP000275225"/>
    </source>
</evidence>
<keyword evidence="5" id="KW-0472">Membrane</keyword>
<evidence type="ECO:0000313" key="8">
    <source>
        <dbReference type="EMBL" id="RQN03274.1"/>
    </source>
</evidence>
<evidence type="ECO:0000259" key="6">
    <source>
        <dbReference type="Pfam" id="PF00482"/>
    </source>
</evidence>
<dbReference type="InterPro" id="IPR042094">
    <property type="entry name" value="T2SS_GspF_sf"/>
</dbReference>
<dbReference type="InterPro" id="IPR018076">
    <property type="entry name" value="T2SS_GspF_dom"/>
</dbReference>
<evidence type="ECO:0000256" key="2">
    <source>
        <dbReference type="ARBA" id="ARBA00022475"/>
    </source>
</evidence>
<proteinExistence type="predicted"/>
<dbReference type="Pfam" id="PF19359">
    <property type="entry name" value="DUF5936"/>
    <property type="match status" value="1"/>
</dbReference>
<keyword evidence="3" id="KW-0812">Transmembrane</keyword>
<keyword evidence="9" id="KW-1185">Reference proteome</keyword>
<evidence type="ECO:0000256" key="1">
    <source>
        <dbReference type="ARBA" id="ARBA00004651"/>
    </source>
</evidence>
<dbReference type="Proteomes" id="UP000275225">
    <property type="component" value="Unassembled WGS sequence"/>
</dbReference>
<dbReference type="RefSeq" id="WP_124237083.1">
    <property type="nucleotide sequence ID" value="NZ_JBHUFI010000007.1"/>
</dbReference>
<name>A0A3N6XZX6_9ACTN</name>
<dbReference type="OrthoDB" id="3362351at2"/>
<evidence type="ECO:0000256" key="3">
    <source>
        <dbReference type="ARBA" id="ARBA00022692"/>
    </source>
</evidence>
<feature type="domain" description="Type II secretion system protein GspF" evidence="6">
    <location>
        <begin position="155"/>
        <end position="279"/>
    </location>
</feature>
<organism evidence="8 9">
    <name type="scientific">Aeromicrobium camelliae</name>
    <dbReference type="NCBI Taxonomy" id="1538144"/>
    <lineage>
        <taxon>Bacteria</taxon>
        <taxon>Bacillati</taxon>
        <taxon>Actinomycetota</taxon>
        <taxon>Actinomycetes</taxon>
        <taxon>Propionibacteriales</taxon>
        <taxon>Nocardioidaceae</taxon>
        <taxon>Aeromicrobium</taxon>
    </lineage>
</organism>
<dbReference type="InterPro" id="IPR045980">
    <property type="entry name" value="DUF5936"/>
</dbReference>